<keyword evidence="1" id="KW-1133">Transmembrane helix</keyword>
<keyword evidence="1" id="KW-0812">Transmembrane</keyword>
<feature type="transmembrane region" description="Helical" evidence="1">
    <location>
        <begin position="12"/>
        <end position="32"/>
    </location>
</feature>
<accession>A0A1F6BY95</accession>
<protein>
    <submittedName>
        <fullName evidence="2">Uncharacterized protein</fullName>
    </submittedName>
</protein>
<feature type="transmembrane region" description="Helical" evidence="1">
    <location>
        <begin position="167"/>
        <end position="187"/>
    </location>
</feature>
<proteinExistence type="predicted"/>
<keyword evidence="1" id="KW-0472">Membrane</keyword>
<reference evidence="2 3" key="1">
    <citation type="journal article" date="2016" name="Nat. Commun.">
        <title>Thousands of microbial genomes shed light on interconnected biogeochemical processes in an aquifer system.</title>
        <authorList>
            <person name="Anantharaman K."/>
            <person name="Brown C.T."/>
            <person name="Hug L.A."/>
            <person name="Sharon I."/>
            <person name="Castelle C.J."/>
            <person name="Probst A.J."/>
            <person name="Thomas B.C."/>
            <person name="Singh A."/>
            <person name="Wilkins M.J."/>
            <person name="Karaoz U."/>
            <person name="Brodie E.L."/>
            <person name="Williams K.H."/>
            <person name="Hubbard S.S."/>
            <person name="Banfield J.F."/>
        </authorList>
    </citation>
    <scope>NUCLEOTIDE SEQUENCE [LARGE SCALE GENOMIC DNA]</scope>
</reference>
<evidence type="ECO:0000313" key="3">
    <source>
        <dbReference type="Proteomes" id="UP000176322"/>
    </source>
</evidence>
<name>A0A1F6BY95_9BACT</name>
<dbReference type="Proteomes" id="UP000176322">
    <property type="component" value="Unassembled WGS sequence"/>
</dbReference>
<dbReference type="EMBL" id="MFKO01000002">
    <property type="protein sequence ID" value="OGG41925.1"/>
    <property type="molecule type" value="Genomic_DNA"/>
</dbReference>
<dbReference type="AlphaFoldDB" id="A0A1F6BY95"/>
<comment type="caution">
    <text evidence="2">The sequence shown here is derived from an EMBL/GenBank/DDBJ whole genome shotgun (WGS) entry which is preliminary data.</text>
</comment>
<sequence length="213" mass="25095">MKKTLDEMNERMWYRLVKVLFAISFILSFISYNTLLIADIGYKNLDKNHSTLTCHLPIGNTEKMSLAEAGLDISKYYFEGAVFSYQEFFEGYNDYKIRNILEVCTGKDTGSIDIVSLQKEFEVRQKYTEMSNEELLSSMSEDETVSTYEPSEPPEWNYRMFDIQPEFSYSQFLLYFFAGNIVIVLFFEAMRRIFYYVVLGSILPRKQKPYESD</sequence>
<evidence type="ECO:0000256" key="1">
    <source>
        <dbReference type="SAM" id="Phobius"/>
    </source>
</evidence>
<organism evidence="2 3">
    <name type="scientific">Candidatus Kaiserbacteria bacterium RIFCSPHIGHO2_01_FULL_46_22</name>
    <dbReference type="NCBI Taxonomy" id="1798475"/>
    <lineage>
        <taxon>Bacteria</taxon>
        <taxon>Candidatus Kaiseribacteriota</taxon>
    </lineage>
</organism>
<gene>
    <name evidence="2" type="ORF">A2837_01825</name>
</gene>
<evidence type="ECO:0000313" key="2">
    <source>
        <dbReference type="EMBL" id="OGG41925.1"/>
    </source>
</evidence>
<dbReference type="STRING" id="1798475.A2837_01825"/>